<keyword evidence="6" id="KW-1185">Reference proteome</keyword>
<name>A0AAP0P976_9MAGN</name>
<sequence>MKSRSGSRSRLSVASAVKGMKGVKEVEDEEPIVPPHRLRCSRTDGNKWRCKNWKIQDRSFCQVHFLMQMKNNKLVVKVLSKPKEGWMAVGTERTRALKRRREEAASGGGGGEIGEGSGEKARIFKLKKGRGK</sequence>
<dbReference type="EMBL" id="JBBNAF010000006">
    <property type="protein sequence ID" value="KAK9134739.1"/>
    <property type="molecule type" value="Genomic_DNA"/>
</dbReference>
<feature type="domain" description="WRC" evidence="4">
    <location>
        <begin position="34"/>
        <end position="78"/>
    </location>
</feature>
<dbReference type="AlphaFoldDB" id="A0AAP0P976"/>
<feature type="compositionally biased region" description="Basic residues" evidence="3">
    <location>
        <begin position="123"/>
        <end position="132"/>
    </location>
</feature>
<evidence type="ECO:0000259" key="4">
    <source>
        <dbReference type="PROSITE" id="PS51667"/>
    </source>
</evidence>
<feature type="region of interest" description="Disordered" evidence="3">
    <location>
        <begin position="98"/>
        <end position="132"/>
    </location>
</feature>
<feature type="compositionally biased region" description="Gly residues" evidence="3">
    <location>
        <begin position="106"/>
        <end position="116"/>
    </location>
</feature>
<proteinExistence type="predicted"/>
<evidence type="ECO:0000313" key="6">
    <source>
        <dbReference type="Proteomes" id="UP001420932"/>
    </source>
</evidence>
<protein>
    <recommendedName>
        <fullName evidence="4">WRC domain-containing protein</fullName>
    </recommendedName>
</protein>
<gene>
    <name evidence="5" type="ORF">Syun_014069</name>
</gene>
<reference evidence="5 6" key="1">
    <citation type="submission" date="2024-01" db="EMBL/GenBank/DDBJ databases">
        <title>Genome assemblies of Stephania.</title>
        <authorList>
            <person name="Yang L."/>
        </authorList>
    </citation>
    <scope>NUCLEOTIDE SEQUENCE [LARGE SCALE GENOMIC DNA]</scope>
    <source>
        <strain evidence="5">YNDBR</strain>
        <tissue evidence="5">Leaf</tissue>
    </source>
</reference>
<keyword evidence="1" id="KW-0539">Nucleus</keyword>
<evidence type="ECO:0000256" key="2">
    <source>
        <dbReference type="PROSITE-ProRule" id="PRU01002"/>
    </source>
</evidence>
<evidence type="ECO:0000313" key="5">
    <source>
        <dbReference type="EMBL" id="KAK9134739.1"/>
    </source>
</evidence>
<organism evidence="5 6">
    <name type="scientific">Stephania yunnanensis</name>
    <dbReference type="NCBI Taxonomy" id="152371"/>
    <lineage>
        <taxon>Eukaryota</taxon>
        <taxon>Viridiplantae</taxon>
        <taxon>Streptophyta</taxon>
        <taxon>Embryophyta</taxon>
        <taxon>Tracheophyta</taxon>
        <taxon>Spermatophyta</taxon>
        <taxon>Magnoliopsida</taxon>
        <taxon>Ranunculales</taxon>
        <taxon>Menispermaceae</taxon>
        <taxon>Menispermoideae</taxon>
        <taxon>Cissampelideae</taxon>
        <taxon>Stephania</taxon>
    </lineage>
</organism>
<accession>A0AAP0P976</accession>
<feature type="region of interest" description="Disordered" evidence="3">
    <location>
        <begin position="1"/>
        <end position="31"/>
    </location>
</feature>
<dbReference type="PROSITE" id="PS51667">
    <property type="entry name" value="WRC"/>
    <property type="match status" value="1"/>
</dbReference>
<comment type="caution">
    <text evidence="2">Lacks conserved residue(s) required for the propagation of feature annotation.</text>
</comment>
<evidence type="ECO:0000256" key="1">
    <source>
        <dbReference type="ARBA" id="ARBA00023242"/>
    </source>
</evidence>
<dbReference type="Pfam" id="PF08879">
    <property type="entry name" value="WRC"/>
    <property type="match status" value="1"/>
</dbReference>
<dbReference type="Proteomes" id="UP001420932">
    <property type="component" value="Unassembled WGS sequence"/>
</dbReference>
<evidence type="ECO:0000256" key="3">
    <source>
        <dbReference type="SAM" id="MobiDB-lite"/>
    </source>
</evidence>
<comment type="caution">
    <text evidence="5">The sequence shown here is derived from an EMBL/GenBank/DDBJ whole genome shotgun (WGS) entry which is preliminary data.</text>
</comment>
<dbReference type="InterPro" id="IPR014977">
    <property type="entry name" value="WRC_dom"/>
</dbReference>